<gene>
    <name evidence="5 6" type="primary">zapD</name>
    <name evidence="6" type="ORF">E5987_03090</name>
</gene>
<dbReference type="AlphaFoldDB" id="A0A6L6YH74"/>
<sequence length="257" mass="29399">MTDGLLRYEFPANEKIRTFLRLADLFSQLEWFAQQENLNDHRAAILKYFEIQEVTVRGDQKNDLLHELARFRSCLEPLAFNEHVDQNSLKMTLEQLQKSRAELSTVGVRISHLSSQNEFLKTVGQRSAIPAGTCEFDIPMYHHWLHLPAEERKANLKEWIAPLKPYRTAIDLILDLLRGTAELKTENAVNGAYQKDLQGKTFTLLQIFVDPKLGLVPKISANRYLLSVRFNPVNFGKNGPEHLVPANAPFTLGLCNM</sequence>
<dbReference type="SUPFAM" id="SSF160950">
    <property type="entry name" value="YacF-like"/>
    <property type="match status" value="1"/>
</dbReference>
<dbReference type="InterPro" id="IPR027462">
    <property type="entry name" value="ZapD_C"/>
</dbReference>
<comment type="caution">
    <text evidence="6">The sequence shown here is derived from an EMBL/GenBank/DDBJ whole genome shotgun (WGS) entry which is preliminary data.</text>
</comment>
<evidence type="ECO:0000256" key="5">
    <source>
        <dbReference type="HAMAP-Rule" id="MF_01092"/>
    </source>
</evidence>
<dbReference type="EMBL" id="WSRP01000006">
    <property type="protein sequence ID" value="MVX56192.1"/>
    <property type="molecule type" value="Genomic_DNA"/>
</dbReference>
<keyword evidence="1 5" id="KW-0963">Cytoplasm</keyword>
<comment type="function">
    <text evidence="5">Cell division factor that enhances FtsZ-ring assembly. Directly interacts with FtsZ and promotes bundling of FtsZ protofilaments, with a reduction in FtsZ GTPase activity.</text>
</comment>
<evidence type="ECO:0000256" key="3">
    <source>
        <dbReference type="ARBA" id="ARBA00023210"/>
    </source>
</evidence>
<evidence type="ECO:0000256" key="1">
    <source>
        <dbReference type="ARBA" id="ARBA00022490"/>
    </source>
</evidence>
<keyword evidence="7" id="KW-1185">Reference proteome</keyword>
<dbReference type="Proteomes" id="UP000472580">
    <property type="component" value="Unassembled WGS sequence"/>
</dbReference>
<evidence type="ECO:0000256" key="2">
    <source>
        <dbReference type="ARBA" id="ARBA00022618"/>
    </source>
</evidence>
<dbReference type="Pfam" id="PF07072">
    <property type="entry name" value="ZapD"/>
    <property type="match status" value="1"/>
</dbReference>
<dbReference type="GO" id="GO:0005737">
    <property type="term" value="C:cytoplasm"/>
    <property type="evidence" value="ECO:0007669"/>
    <property type="project" value="UniProtKB-SubCell"/>
</dbReference>
<dbReference type="PANTHER" id="PTHR39455:SF1">
    <property type="entry name" value="CELL DIVISION PROTEIN ZAPD"/>
    <property type="match status" value="1"/>
</dbReference>
<dbReference type="GO" id="GO:0000917">
    <property type="term" value="P:division septum assembly"/>
    <property type="evidence" value="ECO:0007669"/>
    <property type="project" value="UniProtKB-KW"/>
</dbReference>
<dbReference type="Gene3D" id="2.60.440.10">
    <property type="entry name" value="YacF-like domains"/>
    <property type="match status" value="1"/>
</dbReference>
<name>A0A6L6YH74_9BURK</name>
<dbReference type="HAMAP" id="MF_01092">
    <property type="entry name" value="ZapD"/>
    <property type="match status" value="1"/>
</dbReference>
<reference evidence="6 7" key="1">
    <citation type="submission" date="2019-12" db="EMBL/GenBank/DDBJ databases">
        <title>Microbes associate with the intestines of laboratory mice.</title>
        <authorList>
            <person name="Navarre W."/>
            <person name="Wong E."/>
        </authorList>
    </citation>
    <scope>NUCLEOTIDE SEQUENCE [LARGE SCALE GENOMIC DNA]</scope>
    <source>
        <strain evidence="6 7">NM82_D38</strain>
    </source>
</reference>
<evidence type="ECO:0000256" key="4">
    <source>
        <dbReference type="ARBA" id="ARBA00023306"/>
    </source>
</evidence>
<organism evidence="6 7">
    <name type="scientific">Parasutterella muris</name>
    <dbReference type="NCBI Taxonomy" id="2565572"/>
    <lineage>
        <taxon>Bacteria</taxon>
        <taxon>Pseudomonadati</taxon>
        <taxon>Pseudomonadota</taxon>
        <taxon>Betaproteobacteria</taxon>
        <taxon>Burkholderiales</taxon>
        <taxon>Sutterellaceae</taxon>
        <taxon>Parasutterella</taxon>
    </lineage>
</organism>
<dbReference type="GO" id="GO:0032153">
    <property type="term" value="C:cell division site"/>
    <property type="evidence" value="ECO:0007669"/>
    <property type="project" value="TreeGrafter"/>
</dbReference>
<keyword evidence="3 5" id="KW-0717">Septation</keyword>
<protein>
    <recommendedName>
        <fullName evidence="5">Cell division protein ZapD</fullName>
    </recommendedName>
    <alternativeName>
        <fullName evidence="5">Z ring-associated protein D</fullName>
    </alternativeName>
</protein>
<dbReference type="RefSeq" id="WP_160334622.1">
    <property type="nucleotide sequence ID" value="NZ_CALPCV010000008.1"/>
</dbReference>
<dbReference type="NCBIfam" id="NF003656">
    <property type="entry name" value="PRK05287.1-4"/>
    <property type="match status" value="1"/>
</dbReference>
<evidence type="ECO:0000313" key="6">
    <source>
        <dbReference type="EMBL" id="MVX56192.1"/>
    </source>
</evidence>
<comment type="subunit">
    <text evidence="5">Interacts with FtsZ.</text>
</comment>
<keyword evidence="4 5" id="KW-0131">Cell cycle</keyword>
<evidence type="ECO:0000313" key="7">
    <source>
        <dbReference type="Proteomes" id="UP000472580"/>
    </source>
</evidence>
<dbReference type="InterPro" id="IPR009777">
    <property type="entry name" value="ZapD"/>
</dbReference>
<comment type="subcellular location">
    <subcellularLocation>
        <location evidence="5">Cytoplasm</location>
    </subcellularLocation>
    <text evidence="5">Localizes to mid-cell in an FtsZ-dependent manner.</text>
</comment>
<dbReference type="InterPro" id="IPR036268">
    <property type="entry name" value="ZapD_sf"/>
</dbReference>
<accession>A0A6L6YH74</accession>
<keyword evidence="2 5" id="KW-0132">Cell division</keyword>
<dbReference type="GO" id="GO:0043093">
    <property type="term" value="P:FtsZ-dependent cytokinesis"/>
    <property type="evidence" value="ECO:0007669"/>
    <property type="project" value="UniProtKB-UniRule"/>
</dbReference>
<dbReference type="Gene3D" id="1.10.3900.10">
    <property type="entry name" value="YacF-like"/>
    <property type="match status" value="1"/>
</dbReference>
<comment type="similarity">
    <text evidence="5">Belongs to the ZapD family.</text>
</comment>
<proteinExistence type="inferred from homology"/>
<dbReference type="OrthoDB" id="5294622at2"/>
<dbReference type="PANTHER" id="PTHR39455">
    <property type="entry name" value="CELL DIVISION PROTEIN ZAPD"/>
    <property type="match status" value="1"/>
</dbReference>